<evidence type="ECO:0000256" key="2">
    <source>
        <dbReference type="ARBA" id="ARBA00001946"/>
    </source>
</evidence>
<protein>
    <recommendedName>
        <fullName evidence="24">Dicer-like protein 2</fullName>
    </recommendedName>
</protein>
<dbReference type="InterPro" id="IPR011545">
    <property type="entry name" value="DEAD/DEAH_box_helicase_dom"/>
</dbReference>
<dbReference type="EMBL" id="SBHS01000007">
    <property type="protein sequence ID" value="TWU75693.1"/>
    <property type="molecule type" value="Genomic_DNA"/>
</dbReference>
<dbReference type="FunFam" id="1.10.1520.10:FF:000032">
    <property type="entry name" value="Dicer-like protein 2"/>
    <property type="match status" value="1"/>
</dbReference>
<dbReference type="Proteomes" id="UP000317257">
    <property type="component" value="Unassembled WGS sequence"/>
</dbReference>
<evidence type="ECO:0000259" key="19">
    <source>
        <dbReference type="PROSITE" id="PS51192"/>
    </source>
</evidence>
<sequence>MIPATSPVGSCYLDATEELEVSLEADWKDVDQPDVPDIRETISAAAQQASSQQQPERSERDIICDNETGSSSSTATMSPRAYQLEMLDQSLKQNVIVVMDTGSGKTQVAVLRIKAELDRSGPEKIIWFLAPTVALCSQQFDVIRLQAASVPMKLLTGNHQVDTWSAGIWDTILDGVQIVVSTHQILLDALCHAFITIDRISLIIFDEAHNCVGKHPGSKIMTDFYHRNKHMARCLPSVLGITATPSLTEDIENMEILEAVLDAKCISPTRHREELLKCVKRPQIYSIPYDASPPLQYTESMLRLRNEFLNLDITEDPYILRLQEDLTDRNRRALVRAIEKYDTFVQNQVKGLWGRSVEILQQLGPWAADMYIWKSITSFLSHTNTDDVFNDWVVAEKKYLADFLRRVSPSCPAPMPRSGSEVSAKASVLVRELVSFENSTVCLIFVKERATASILRDLLVSCPRIVEKHRVGSMVGTSNYQSKKNSLYEIIGQDSDQMVALQSFRSGKINILVATSVLEEGIDVPSCNMVICFDHPQTPKSFIQRRGRARMKESKLVLLSEHSSSVVGRWEALEESMQAIYQDTQREIRAVQILEDSEKSSPIFMEVKSTGARLDFDNAKSHLEHFCRVLCQGEFVDNRPDYVIHSREDRSSDSKPALSATLFLPSFVPAEIRRVDSRFSWFSEKNATKDAAFQAYQALYEAGLVNEHLLPFKYESIPSIPSIDTRAPEVEVESLFNPWFAVARAWREGGQSWVYSLDCYDGTHGESEYNMLLPMDLDQPRNIQLYLNNNDTCEIRLGSGRPISAADVAMTPDHTSALLALPFSHRWPVEEKHHVIRVWSKTDAVSMGEIGRKSFDPDNTGDVEGKYLIRNELSVPFHYIGLIPSKPAIENVQSAFSGYEDAPVDVPYLVVKQLTKRSDFLHPLLSEPTLATTKLYPKVIPLPYATVDSIPVKFAQFGMLLPSLIHELEVTIIAKEVSNTLLKSVNITDLGLVREAISSRSAVEPVNYERLEFLGDSILKFCATIQVSAIHPEWPEGYLSFFKDHIVSNSRLSKAAIDLGLAKFILTKSFTGHKWRPMYLENYSEDRVRGKPRKLSTKMLADVVEALVGASYVDGGITKAQNCISMFINDIAWQDVSANRELLFKLTRSQVALPAALKPLEQLVGYEFIKKSLLIEAMTHPSCMFDRDRRSYESLEFLGDAILDYIIVRKMYAAEPALAHHQMHMLKTAMVNGDFLAFISLDCQMPRTETAVTSDLQIIDKEATPLSLWNFMRHSSESIGIEQAATVKRYRALRENILAALHGGSRYPWALLARLQTKKFYSDIFESLLGAIWIDSGSLEVCESMLERFGLLPILDRLLADRVQVQHPKELLGKLAVTQTVSYDIDVQAAWDGEKAFTCRVLVGQRVVAEILDGVSKEEVKTKAAEAAVQLLSSEGDGLAQSQLYGR</sequence>
<feature type="compositionally biased region" description="Polar residues" evidence="16">
    <location>
        <begin position="67"/>
        <end position="77"/>
    </location>
</feature>
<dbReference type="Gene3D" id="3.40.50.300">
    <property type="entry name" value="P-loop containing nucleotide triphosphate hydrolases"/>
    <property type="match status" value="2"/>
</dbReference>
<keyword evidence="10" id="KW-0460">Magnesium</keyword>
<dbReference type="SMART" id="SM00487">
    <property type="entry name" value="DEXDc"/>
    <property type="match status" value="1"/>
</dbReference>
<dbReference type="Gene3D" id="1.10.1520.10">
    <property type="entry name" value="Ribonuclease III domain"/>
    <property type="match status" value="2"/>
</dbReference>
<evidence type="ECO:0000256" key="13">
    <source>
        <dbReference type="ARBA" id="ARBA00023211"/>
    </source>
</evidence>
<dbReference type="CDD" id="cd00593">
    <property type="entry name" value="RIBOc"/>
    <property type="match status" value="2"/>
</dbReference>
<dbReference type="InterPro" id="IPR001650">
    <property type="entry name" value="Helicase_C-like"/>
</dbReference>
<accession>A0A5C6GIC2</accession>
<evidence type="ECO:0000256" key="10">
    <source>
        <dbReference type="ARBA" id="ARBA00022842"/>
    </source>
</evidence>
<dbReference type="SMART" id="SM00490">
    <property type="entry name" value="HELICc"/>
    <property type="match status" value="1"/>
</dbReference>
<dbReference type="InterPro" id="IPR014001">
    <property type="entry name" value="Helicase_ATP-bd"/>
</dbReference>
<evidence type="ECO:0000259" key="21">
    <source>
        <dbReference type="PROSITE" id="PS51327"/>
    </source>
</evidence>
<evidence type="ECO:0000256" key="8">
    <source>
        <dbReference type="ARBA" id="ARBA00022806"/>
    </source>
</evidence>
<dbReference type="CDD" id="cd18034">
    <property type="entry name" value="DEXHc_dicer"/>
    <property type="match status" value="1"/>
</dbReference>
<feature type="domain" description="Dicer dsRNA-binding fold" evidence="21">
    <location>
        <begin position="619"/>
        <end position="719"/>
    </location>
</feature>
<name>A0A5C6GIC2_METRR</name>
<gene>
    <name evidence="22" type="ORF">ED733_007438</name>
</gene>
<dbReference type="GO" id="GO:0051607">
    <property type="term" value="P:defense response to virus"/>
    <property type="evidence" value="ECO:0007669"/>
    <property type="project" value="UniProtKB-KW"/>
</dbReference>
<organism evidence="22 23">
    <name type="scientific">Metarhizium rileyi (strain RCEF 4871)</name>
    <name type="common">Nomuraea rileyi</name>
    <dbReference type="NCBI Taxonomy" id="1649241"/>
    <lineage>
        <taxon>Eukaryota</taxon>
        <taxon>Fungi</taxon>
        <taxon>Dikarya</taxon>
        <taxon>Ascomycota</taxon>
        <taxon>Pezizomycotina</taxon>
        <taxon>Sordariomycetes</taxon>
        <taxon>Hypocreomycetidae</taxon>
        <taxon>Hypocreales</taxon>
        <taxon>Clavicipitaceae</taxon>
        <taxon>Metarhizium</taxon>
    </lineage>
</organism>
<dbReference type="Pfam" id="PF03368">
    <property type="entry name" value="Dicer_dimer"/>
    <property type="match status" value="1"/>
</dbReference>
<dbReference type="Pfam" id="PF00270">
    <property type="entry name" value="DEAD"/>
    <property type="match status" value="1"/>
</dbReference>
<dbReference type="InterPro" id="IPR014720">
    <property type="entry name" value="dsRBD_dom"/>
</dbReference>
<evidence type="ECO:0000259" key="20">
    <source>
        <dbReference type="PROSITE" id="PS51194"/>
    </source>
</evidence>
<dbReference type="GO" id="GO:0005524">
    <property type="term" value="F:ATP binding"/>
    <property type="evidence" value="ECO:0007669"/>
    <property type="project" value="UniProtKB-KW"/>
</dbReference>
<dbReference type="GO" id="GO:0046872">
    <property type="term" value="F:metal ion binding"/>
    <property type="evidence" value="ECO:0007669"/>
    <property type="project" value="UniProtKB-KW"/>
</dbReference>
<dbReference type="InterPro" id="IPR038248">
    <property type="entry name" value="Dicer_dimer_sf"/>
</dbReference>
<evidence type="ECO:0000256" key="4">
    <source>
        <dbReference type="ARBA" id="ARBA00022723"/>
    </source>
</evidence>
<comment type="caution">
    <text evidence="22">The sequence shown here is derived from an EMBL/GenBank/DDBJ whole genome shotgun (WGS) entry which is preliminary data.</text>
</comment>
<keyword evidence="9" id="KW-0067">ATP-binding</keyword>
<feature type="domain" description="RNase III" evidence="18">
    <location>
        <begin position="974"/>
        <end position="1116"/>
    </location>
</feature>
<dbReference type="PROSITE" id="PS00517">
    <property type="entry name" value="RNASE_3_1"/>
    <property type="match status" value="1"/>
</dbReference>
<evidence type="ECO:0000313" key="22">
    <source>
        <dbReference type="EMBL" id="TWU75693.1"/>
    </source>
</evidence>
<dbReference type="GO" id="GO:0050688">
    <property type="term" value="P:regulation of defense response to virus"/>
    <property type="evidence" value="ECO:0007669"/>
    <property type="project" value="UniProtKB-KW"/>
</dbReference>
<keyword evidence="11 15" id="KW-0694">RNA-binding</keyword>
<dbReference type="SMART" id="SM00535">
    <property type="entry name" value="RIBOc"/>
    <property type="match status" value="2"/>
</dbReference>
<feature type="domain" description="DRBM" evidence="17">
    <location>
        <begin position="1367"/>
        <end position="1434"/>
    </location>
</feature>
<dbReference type="InterPro" id="IPR027417">
    <property type="entry name" value="P-loop_NTPase"/>
</dbReference>
<feature type="domain" description="RNase III" evidence="18">
    <location>
        <begin position="1157"/>
        <end position="1337"/>
    </location>
</feature>
<keyword evidence="4" id="KW-0479">Metal-binding</keyword>
<proteinExistence type="inferred from homology"/>
<evidence type="ECO:0008006" key="24">
    <source>
        <dbReference type="Google" id="ProtNLM"/>
    </source>
</evidence>
<keyword evidence="12" id="KW-0051">Antiviral defense</keyword>
<evidence type="ECO:0000259" key="18">
    <source>
        <dbReference type="PROSITE" id="PS50142"/>
    </source>
</evidence>
<dbReference type="Pfam" id="PF00636">
    <property type="entry name" value="Ribonuclease_3"/>
    <property type="match status" value="2"/>
</dbReference>
<dbReference type="InterPro" id="IPR036389">
    <property type="entry name" value="RNase_III_sf"/>
</dbReference>
<dbReference type="PANTHER" id="PTHR14950:SF37">
    <property type="entry name" value="ENDORIBONUCLEASE DICER"/>
    <property type="match status" value="1"/>
</dbReference>
<dbReference type="Gene3D" id="3.30.160.380">
    <property type="entry name" value="Dicer dimerisation domain"/>
    <property type="match status" value="1"/>
</dbReference>
<evidence type="ECO:0000256" key="6">
    <source>
        <dbReference type="ARBA" id="ARBA00022741"/>
    </source>
</evidence>
<dbReference type="SUPFAM" id="SSF69065">
    <property type="entry name" value="RNase III domain-like"/>
    <property type="match status" value="2"/>
</dbReference>
<evidence type="ECO:0000256" key="3">
    <source>
        <dbReference type="ARBA" id="ARBA00022721"/>
    </source>
</evidence>
<dbReference type="PROSITE" id="PS51192">
    <property type="entry name" value="HELICASE_ATP_BIND_1"/>
    <property type="match status" value="1"/>
</dbReference>
<keyword evidence="3" id="KW-0930">Antiviral protein</keyword>
<dbReference type="GO" id="GO:0004525">
    <property type="term" value="F:ribonuclease III activity"/>
    <property type="evidence" value="ECO:0007669"/>
    <property type="project" value="InterPro"/>
</dbReference>
<dbReference type="GO" id="GO:0004386">
    <property type="term" value="F:helicase activity"/>
    <property type="evidence" value="ECO:0007669"/>
    <property type="project" value="UniProtKB-KW"/>
</dbReference>
<evidence type="ECO:0000259" key="17">
    <source>
        <dbReference type="PROSITE" id="PS50137"/>
    </source>
</evidence>
<evidence type="ECO:0000256" key="11">
    <source>
        <dbReference type="ARBA" id="ARBA00022884"/>
    </source>
</evidence>
<feature type="domain" description="Helicase ATP-binding" evidence="19">
    <location>
        <begin position="86"/>
        <end position="263"/>
    </location>
</feature>
<keyword evidence="13" id="KW-0464">Manganese</keyword>
<dbReference type="GO" id="GO:0003723">
    <property type="term" value="F:RNA binding"/>
    <property type="evidence" value="ECO:0007669"/>
    <property type="project" value="UniProtKB-UniRule"/>
</dbReference>
<dbReference type="PROSITE" id="PS51327">
    <property type="entry name" value="DICER_DSRBF"/>
    <property type="match status" value="1"/>
</dbReference>
<comment type="cofactor">
    <cofactor evidence="2">
        <name>Mg(2+)</name>
        <dbReference type="ChEBI" id="CHEBI:18420"/>
    </cofactor>
</comment>
<evidence type="ECO:0000256" key="14">
    <source>
        <dbReference type="ARBA" id="ARBA00025403"/>
    </source>
</evidence>
<comment type="similarity">
    <text evidence="15">Belongs to the helicase family. Dicer subfamily.</text>
</comment>
<feature type="region of interest" description="Disordered" evidence="16">
    <location>
        <begin position="44"/>
        <end position="77"/>
    </location>
</feature>
<feature type="domain" description="Helicase C-terminal" evidence="20">
    <location>
        <begin position="428"/>
        <end position="599"/>
    </location>
</feature>
<keyword evidence="8" id="KW-0347">Helicase</keyword>
<evidence type="ECO:0000256" key="1">
    <source>
        <dbReference type="ARBA" id="ARBA00001936"/>
    </source>
</evidence>
<evidence type="ECO:0000256" key="12">
    <source>
        <dbReference type="ARBA" id="ARBA00023118"/>
    </source>
</evidence>
<dbReference type="InterPro" id="IPR005034">
    <property type="entry name" value="Dicer_dimerisation"/>
</dbReference>
<keyword evidence="6" id="KW-0547">Nucleotide-binding</keyword>
<feature type="compositionally biased region" description="Low complexity" evidence="16">
    <location>
        <begin position="44"/>
        <end position="54"/>
    </location>
</feature>
<evidence type="ECO:0000256" key="7">
    <source>
        <dbReference type="ARBA" id="ARBA00022801"/>
    </source>
</evidence>
<evidence type="ECO:0000313" key="23">
    <source>
        <dbReference type="Proteomes" id="UP000317257"/>
    </source>
</evidence>
<keyword evidence="5" id="KW-0677">Repeat</keyword>
<dbReference type="PROSITE" id="PS50137">
    <property type="entry name" value="DS_RBD"/>
    <property type="match status" value="1"/>
</dbReference>
<evidence type="ECO:0000256" key="5">
    <source>
        <dbReference type="ARBA" id="ARBA00022737"/>
    </source>
</evidence>
<dbReference type="GO" id="GO:0030422">
    <property type="term" value="P:siRNA processing"/>
    <property type="evidence" value="ECO:0007669"/>
    <property type="project" value="TreeGrafter"/>
</dbReference>
<evidence type="ECO:0000256" key="16">
    <source>
        <dbReference type="SAM" id="MobiDB-lite"/>
    </source>
</evidence>
<dbReference type="PROSITE" id="PS50142">
    <property type="entry name" value="RNASE_3_2"/>
    <property type="match status" value="2"/>
</dbReference>
<reference evidence="23" key="1">
    <citation type="submission" date="2018-12" db="EMBL/GenBank/DDBJ databases">
        <title>The complete genome of Metarhizium rileyi, a key fungal pathogen of Lepidoptera.</title>
        <authorList>
            <person name="Binneck E."/>
            <person name="Lastra C.C.L."/>
            <person name="Sosa-Gomez D.R."/>
        </authorList>
    </citation>
    <scope>NUCLEOTIDE SEQUENCE [LARGE SCALE GENOMIC DNA]</scope>
    <source>
        <strain evidence="23">Cep018-CH2</strain>
    </source>
</reference>
<dbReference type="PROSITE" id="PS51194">
    <property type="entry name" value="HELICASE_CTER"/>
    <property type="match status" value="1"/>
</dbReference>
<dbReference type="GO" id="GO:0005737">
    <property type="term" value="C:cytoplasm"/>
    <property type="evidence" value="ECO:0007669"/>
    <property type="project" value="TreeGrafter"/>
</dbReference>
<evidence type="ECO:0000256" key="15">
    <source>
        <dbReference type="PROSITE-ProRule" id="PRU00657"/>
    </source>
</evidence>
<dbReference type="SUPFAM" id="SSF54768">
    <property type="entry name" value="dsRNA-binding domain-like"/>
    <property type="match status" value="1"/>
</dbReference>
<evidence type="ECO:0000256" key="9">
    <source>
        <dbReference type="ARBA" id="ARBA00022840"/>
    </source>
</evidence>
<comment type="function">
    <text evidence="14">Dicer-like endonuclease involved in cleaving double-stranded RNA in the RNA interference (RNAi) pathway. Produces 21 to 25 bp dsRNAs (siRNAs) which target the selective destruction of homologous RNAs leading to sequence-specific suppression of gene expression, called post-transcriptional gene silencing (PTGS). Part of a broad host defense response against viral infection and transposons.</text>
</comment>
<dbReference type="Pfam" id="PF00271">
    <property type="entry name" value="Helicase_C"/>
    <property type="match status" value="1"/>
</dbReference>
<dbReference type="SUPFAM" id="SSF52540">
    <property type="entry name" value="P-loop containing nucleoside triphosphate hydrolases"/>
    <property type="match status" value="1"/>
</dbReference>
<dbReference type="GO" id="GO:0005634">
    <property type="term" value="C:nucleus"/>
    <property type="evidence" value="ECO:0007669"/>
    <property type="project" value="TreeGrafter"/>
</dbReference>
<dbReference type="InterPro" id="IPR000999">
    <property type="entry name" value="RNase_III_dom"/>
</dbReference>
<keyword evidence="7" id="KW-0378">Hydrolase</keyword>
<comment type="cofactor">
    <cofactor evidence="1">
        <name>Mn(2+)</name>
        <dbReference type="ChEBI" id="CHEBI:29035"/>
    </cofactor>
</comment>
<dbReference type="PANTHER" id="PTHR14950">
    <property type="entry name" value="DICER-RELATED"/>
    <property type="match status" value="1"/>
</dbReference>